<evidence type="ECO:0000313" key="13">
    <source>
        <dbReference type="Proteomes" id="UP000572377"/>
    </source>
</evidence>
<dbReference type="Pfam" id="PF00309">
    <property type="entry name" value="Sigma54_AID"/>
    <property type="match status" value="1"/>
</dbReference>
<evidence type="ECO:0000259" key="10">
    <source>
        <dbReference type="Pfam" id="PF04552"/>
    </source>
</evidence>
<gene>
    <name evidence="12" type="primary">rpoN</name>
    <name evidence="12" type="ORF">HMH01_05365</name>
</gene>
<keyword evidence="6 9" id="KW-0731">Sigma factor</keyword>
<keyword evidence="4 9" id="KW-0548">Nucleotidyltransferase</keyword>
<dbReference type="GO" id="GO:0016779">
    <property type="term" value="F:nucleotidyltransferase activity"/>
    <property type="evidence" value="ECO:0007669"/>
    <property type="project" value="UniProtKB-KW"/>
</dbReference>
<evidence type="ECO:0000256" key="4">
    <source>
        <dbReference type="ARBA" id="ARBA00022695"/>
    </source>
</evidence>
<keyword evidence="2 9" id="KW-0240">DNA-directed RNA polymerase</keyword>
<name>A0A849L0S3_9RHOB</name>
<dbReference type="GO" id="GO:0001216">
    <property type="term" value="F:DNA-binding transcription activator activity"/>
    <property type="evidence" value="ECO:0007669"/>
    <property type="project" value="InterPro"/>
</dbReference>
<dbReference type="InterPro" id="IPR000394">
    <property type="entry name" value="RNA_pol_sigma_54"/>
</dbReference>
<dbReference type="InterPro" id="IPR038709">
    <property type="entry name" value="RpoN_core-bd_sf"/>
</dbReference>
<evidence type="ECO:0000256" key="1">
    <source>
        <dbReference type="ARBA" id="ARBA00008798"/>
    </source>
</evidence>
<feature type="domain" description="RNA polymerase sigma factor 54 DNA-binding" evidence="10">
    <location>
        <begin position="258"/>
        <end position="412"/>
    </location>
</feature>
<comment type="function">
    <text evidence="9">Sigma factors are initiation factors that promote the attachment of RNA polymerase to specific initiation sites and are then released.</text>
</comment>
<dbReference type="InterPro" id="IPR007046">
    <property type="entry name" value="RNA_pol_sigma_54_core-bd"/>
</dbReference>
<dbReference type="NCBIfam" id="TIGR02395">
    <property type="entry name" value="rpoN_sigma"/>
    <property type="match status" value="1"/>
</dbReference>
<evidence type="ECO:0000313" key="12">
    <source>
        <dbReference type="EMBL" id="NNU79867.1"/>
    </source>
</evidence>
<comment type="caution">
    <text evidence="12">The sequence shown here is derived from an EMBL/GenBank/DDBJ whole genome shotgun (WGS) entry which is preliminary data.</text>
</comment>
<evidence type="ECO:0000256" key="8">
    <source>
        <dbReference type="ARBA" id="ARBA00023163"/>
    </source>
</evidence>
<dbReference type="GO" id="GO:0000428">
    <property type="term" value="C:DNA-directed RNA polymerase complex"/>
    <property type="evidence" value="ECO:0007669"/>
    <property type="project" value="UniProtKB-KW"/>
</dbReference>
<accession>A0A849L0S3</accession>
<keyword evidence="13" id="KW-1185">Reference proteome</keyword>
<dbReference type="AlphaFoldDB" id="A0A849L0S3"/>
<dbReference type="GO" id="GO:0003677">
    <property type="term" value="F:DNA binding"/>
    <property type="evidence" value="ECO:0007669"/>
    <property type="project" value="UniProtKB-KW"/>
</dbReference>
<evidence type="ECO:0000256" key="2">
    <source>
        <dbReference type="ARBA" id="ARBA00022478"/>
    </source>
</evidence>
<evidence type="ECO:0000256" key="5">
    <source>
        <dbReference type="ARBA" id="ARBA00023015"/>
    </source>
</evidence>
<dbReference type="Gene3D" id="1.10.10.60">
    <property type="entry name" value="Homeodomain-like"/>
    <property type="match status" value="1"/>
</dbReference>
<keyword evidence="8 9" id="KW-0804">Transcription</keyword>
<evidence type="ECO:0000256" key="3">
    <source>
        <dbReference type="ARBA" id="ARBA00022679"/>
    </source>
</evidence>
<dbReference type="EMBL" id="JABFBC010000001">
    <property type="protein sequence ID" value="NNU79867.1"/>
    <property type="molecule type" value="Genomic_DNA"/>
</dbReference>
<protein>
    <recommendedName>
        <fullName evidence="9">RNA polymerase sigma-54 factor</fullName>
    </recommendedName>
</protein>
<reference evidence="12 13" key="1">
    <citation type="submission" date="2020-05" db="EMBL/GenBank/DDBJ databases">
        <title>Gimesia benthica sp. nov., a novel planctomycete isolated from a deep-sea water sample of the Northwest Indian Ocean.</title>
        <authorList>
            <person name="Wang J."/>
            <person name="Ruan C."/>
            <person name="Song L."/>
            <person name="Zhu Y."/>
            <person name="Li A."/>
            <person name="Zheng X."/>
            <person name="Wang L."/>
            <person name="Lu Z."/>
            <person name="Huang Y."/>
            <person name="Du W."/>
            <person name="Zhou Y."/>
            <person name="Huang L."/>
            <person name="Dai X."/>
        </authorList>
    </citation>
    <scope>NUCLEOTIDE SEQUENCE [LARGE SCALE GENOMIC DNA]</scope>
    <source>
        <strain evidence="12 13">YYQ-30</strain>
    </source>
</reference>
<dbReference type="InterPro" id="IPR007634">
    <property type="entry name" value="RNA_pol_sigma_54_DNA-bd"/>
</dbReference>
<evidence type="ECO:0000256" key="6">
    <source>
        <dbReference type="ARBA" id="ARBA00023082"/>
    </source>
</evidence>
<dbReference type="PRINTS" id="PR00045">
    <property type="entry name" value="SIGMA54FCT"/>
</dbReference>
<keyword evidence="3 9" id="KW-0808">Transferase</keyword>
<evidence type="ECO:0000256" key="9">
    <source>
        <dbReference type="PIRNR" id="PIRNR000774"/>
    </source>
</evidence>
<dbReference type="Gene3D" id="1.10.10.1330">
    <property type="entry name" value="RNA polymerase sigma-54 factor, core-binding domain"/>
    <property type="match status" value="1"/>
</dbReference>
<dbReference type="GO" id="GO:0006352">
    <property type="term" value="P:DNA-templated transcription initiation"/>
    <property type="evidence" value="ECO:0007669"/>
    <property type="project" value="InterPro"/>
</dbReference>
<evidence type="ECO:0000256" key="7">
    <source>
        <dbReference type="ARBA" id="ARBA00023125"/>
    </source>
</evidence>
<dbReference type="PROSITE" id="PS00718">
    <property type="entry name" value="SIGMA54_2"/>
    <property type="match status" value="1"/>
</dbReference>
<dbReference type="PANTHER" id="PTHR32248">
    <property type="entry name" value="RNA POLYMERASE SIGMA-54 FACTOR"/>
    <property type="match status" value="1"/>
</dbReference>
<proteinExistence type="inferred from homology"/>
<comment type="similarity">
    <text evidence="1 9">Belongs to the sigma-54 factor family.</text>
</comment>
<evidence type="ECO:0000259" key="11">
    <source>
        <dbReference type="Pfam" id="PF04963"/>
    </source>
</evidence>
<dbReference type="Pfam" id="PF04552">
    <property type="entry name" value="Sigma54_DBD"/>
    <property type="match status" value="1"/>
</dbReference>
<keyword evidence="5 9" id="KW-0805">Transcription regulation</keyword>
<sequence>MTPQLRQAIGMLSCDNRDLAAFLRIQAATNPFLEVAPLQEPPHPPVPRAPGSSGGVALSADGVAAPEGSLIAHVLREIGLAFPEGPDRRTALHFAEALEPTGWLGRPLSAIAADAGVTRDRAEAVLARLQQIEPAGLFARDLAECLRLQALDAGDMTQPLAAVLDHLDFIGRGDLAAMGRATGLSREEIMAALGVLRGYDPKPGARFDAPAPPPAPPDLIARREGGDWTVEIDGSGLPCVRLREDDTGAAVLSENERRLLDSARWLERAVEQRNLTVLRVGAELVRRQGRFLVDGPAHMRPMTRRHLADALGLHESTVSRVTSGLSMATPRGTLSLRSFFSVALPSADNAEGVAAAGVRDAIRALIQAEDPAAPLSDRDIAAHFAGQGITLARRTVAKYREVLGIEGSARRRSRAKDMR</sequence>
<dbReference type="Proteomes" id="UP000572377">
    <property type="component" value="Unassembled WGS sequence"/>
</dbReference>
<feature type="domain" description="RNA polymerase sigma factor 54 core-binding" evidence="11">
    <location>
        <begin position="63"/>
        <end position="244"/>
    </location>
</feature>
<organism evidence="12 13">
    <name type="scientific">Halovulum dunhuangense</name>
    <dbReference type="NCBI Taxonomy" id="1505036"/>
    <lineage>
        <taxon>Bacteria</taxon>
        <taxon>Pseudomonadati</taxon>
        <taxon>Pseudomonadota</taxon>
        <taxon>Alphaproteobacteria</taxon>
        <taxon>Rhodobacterales</taxon>
        <taxon>Paracoccaceae</taxon>
        <taxon>Halovulum</taxon>
    </lineage>
</organism>
<dbReference type="GO" id="GO:0016987">
    <property type="term" value="F:sigma factor activity"/>
    <property type="evidence" value="ECO:0007669"/>
    <property type="project" value="UniProtKB-KW"/>
</dbReference>
<dbReference type="PANTHER" id="PTHR32248:SF4">
    <property type="entry name" value="RNA POLYMERASE SIGMA-54 FACTOR"/>
    <property type="match status" value="1"/>
</dbReference>
<dbReference type="PROSITE" id="PS50044">
    <property type="entry name" value="SIGMA54_3"/>
    <property type="match status" value="1"/>
</dbReference>
<dbReference type="PIRSF" id="PIRSF000774">
    <property type="entry name" value="RpoN"/>
    <property type="match status" value="1"/>
</dbReference>
<keyword evidence="7 9" id="KW-0238">DNA-binding</keyword>
<dbReference type="Pfam" id="PF04963">
    <property type="entry name" value="Sigma54_CBD"/>
    <property type="match status" value="1"/>
</dbReference>